<gene>
    <name evidence="2" type="ORF">PPYR_06378</name>
    <name evidence="1" type="ORF">PPYR_08403</name>
</gene>
<name>A0A5N4AJC5_PHOPY</name>
<dbReference type="EMBL" id="VVIM01000004">
    <property type="protein sequence ID" value="KAB0800638.1"/>
    <property type="molecule type" value="Genomic_DNA"/>
</dbReference>
<comment type="caution">
    <text evidence="1">The sequence shown here is derived from an EMBL/GenBank/DDBJ whole genome shotgun (WGS) entry which is preliminary data.</text>
</comment>
<proteinExistence type="predicted"/>
<dbReference type="Proteomes" id="UP000327044">
    <property type="component" value="Unassembled WGS sequence"/>
</dbReference>
<reference evidence="1" key="2">
    <citation type="submission" date="2019-08" db="EMBL/GenBank/DDBJ databases">
        <authorList>
            <consortium name="Photinus pyralis genome working group"/>
            <person name="Fallon T.R."/>
            <person name="Sander Lower S.E."/>
            <person name="Weng J.-K."/>
        </authorList>
    </citation>
    <scope>NUCLEOTIDE SEQUENCE</scope>
    <source>
        <strain evidence="1">1611_PpyrPB1</strain>
        <tissue evidence="1">Whole body</tissue>
    </source>
</reference>
<keyword evidence="3" id="KW-1185">Reference proteome</keyword>
<reference evidence="1 3" key="1">
    <citation type="journal article" date="2018" name="Elife">
        <title>Firefly genomes illuminate parallel origins of bioluminescence in beetles.</title>
        <authorList>
            <person name="Fallon T.R."/>
            <person name="Lower S.E."/>
            <person name="Chang C.H."/>
            <person name="Bessho-Uehara M."/>
            <person name="Martin G.J."/>
            <person name="Bewick A.J."/>
            <person name="Behringer M."/>
            <person name="Debat H.J."/>
            <person name="Wong I."/>
            <person name="Day J.C."/>
            <person name="Suvorov A."/>
            <person name="Silva C.J."/>
            <person name="Stanger-Hall K.F."/>
            <person name="Hall D.W."/>
            <person name="Schmitz R.J."/>
            <person name="Nelson D.R."/>
            <person name="Lewis S.M."/>
            <person name="Shigenobu S."/>
            <person name="Bybee S.M."/>
            <person name="Larracuente A.M."/>
            <person name="Oba Y."/>
            <person name="Weng J.K."/>
        </authorList>
    </citation>
    <scope>NUCLEOTIDE SEQUENCE [LARGE SCALE GENOMIC DNA]</scope>
    <source>
        <strain evidence="1">1611_PpyrPB1</strain>
        <tissue evidence="1">Whole body</tissue>
    </source>
</reference>
<evidence type="ECO:0000313" key="3">
    <source>
        <dbReference type="Proteomes" id="UP000327044"/>
    </source>
</evidence>
<evidence type="ECO:0000313" key="1">
    <source>
        <dbReference type="EMBL" id="KAB0797409.1"/>
    </source>
</evidence>
<sequence length="208" mass="23749">MDLGSLKYLELVFKSVMENESQLADDDFFKNFLEATIAADNPINSAEASLITNELSQDNTQFCTQLRKASKNVTCGSPSKREQEITGTITNIQRKLSLVQNMRFLNDQLRTATANLNNVIALNGDLKQKMNDTNSRYRNLEQELYHKQLCAAPLYTNIPSKVYSHEEFGVQCAIPYSLNKGTQVVTHTHVENKSLKHCHRHHHHHYKT</sequence>
<evidence type="ECO:0000313" key="2">
    <source>
        <dbReference type="EMBL" id="KAB0800638.1"/>
    </source>
</evidence>
<organism evidence="1 3">
    <name type="scientific">Photinus pyralis</name>
    <name type="common">Common eastern firefly</name>
    <name type="synonym">Lampyris pyralis</name>
    <dbReference type="NCBI Taxonomy" id="7054"/>
    <lineage>
        <taxon>Eukaryota</taxon>
        <taxon>Metazoa</taxon>
        <taxon>Ecdysozoa</taxon>
        <taxon>Arthropoda</taxon>
        <taxon>Hexapoda</taxon>
        <taxon>Insecta</taxon>
        <taxon>Pterygota</taxon>
        <taxon>Neoptera</taxon>
        <taxon>Endopterygota</taxon>
        <taxon>Coleoptera</taxon>
        <taxon>Polyphaga</taxon>
        <taxon>Elateriformia</taxon>
        <taxon>Elateroidea</taxon>
        <taxon>Lampyridae</taxon>
        <taxon>Lampyrinae</taxon>
        <taxon>Photinus</taxon>
    </lineage>
</organism>
<accession>A0A5N4AJC5</accession>
<dbReference type="AlphaFoldDB" id="A0A5N4AJC5"/>
<protein>
    <submittedName>
        <fullName evidence="1">Uncharacterized protein</fullName>
    </submittedName>
</protein>
<dbReference type="EMBL" id="VVIM01000006">
    <property type="protein sequence ID" value="KAB0797409.1"/>
    <property type="molecule type" value="Genomic_DNA"/>
</dbReference>
<dbReference type="InParanoid" id="A0A5N4AJC5"/>